<dbReference type="SUPFAM" id="SSF47413">
    <property type="entry name" value="lambda repressor-like DNA-binding domains"/>
    <property type="match status" value="1"/>
</dbReference>
<feature type="domain" description="HTH cro/C1-type" evidence="2">
    <location>
        <begin position="12"/>
        <end position="66"/>
    </location>
</feature>
<dbReference type="STRING" id="316067.Geob_0597"/>
<protein>
    <submittedName>
        <fullName evidence="3">Helix-turn-helix transcriptional regulator, XRE family</fullName>
    </submittedName>
</protein>
<name>B9M0C6_GEODF</name>
<dbReference type="CDD" id="cd00093">
    <property type="entry name" value="HTH_XRE"/>
    <property type="match status" value="1"/>
</dbReference>
<proteinExistence type="predicted"/>
<dbReference type="GO" id="GO:0003700">
    <property type="term" value="F:DNA-binding transcription factor activity"/>
    <property type="evidence" value="ECO:0007669"/>
    <property type="project" value="TreeGrafter"/>
</dbReference>
<accession>B9M0C6</accession>
<gene>
    <name evidence="3" type="ordered locus">Geob_0597</name>
</gene>
<keyword evidence="4" id="KW-1185">Reference proteome</keyword>
<dbReference type="RefSeq" id="WP_012645692.1">
    <property type="nucleotide sequence ID" value="NC_011979.1"/>
</dbReference>
<evidence type="ECO:0000313" key="3">
    <source>
        <dbReference type="EMBL" id="ACM18963.1"/>
    </source>
</evidence>
<dbReference type="PANTHER" id="PTHR46797">
    <property type="entry name" value="HTH-TYPE TRANSCRIPTIONAL REGULATOR"/>
    <property type="match status" value="1"/>
</dbReference>
<sequence length="106" mass="12246">MKTTKELLGARIKELRKLRKMTQEKLAEQIGVDPKYVSFIEVGRSSPSLEAMEKIAQALDVEMKDMFDFSHHEAREVSIEQIDEMLSGVTEDQLKIIHRIVKAFKK</sequence>
<keyword evidence="1" id="KW-0238">DNA-binding</keyword>
<dbReference type="OrthoDB" id="5511017at2"/>
<dbReference type="PROSITE" id="PS50943">
    <property type="entry name" value="HTH_CROC1"/>
    <property type="match status" value="1"/>
</dbReference>
<dbReference type="EMBL" id="CP001390">
    <property type="protein sequence ID" value="ACM18963.1"/>
    <property type="molecule type" value="Genomic_DNA"/>
</dbReference>
<dbReference type="Gene3D" id="1.10.260.40">
    <property type="entry name" value="lambda repressor-like DNA-binding domains"/>
    <property type="match status" value="1"/>
</dbReference>
<dbReference type="GO" id="GO:0005829">
    <property type="term" value="C:cytosol"/>
    <property type="evidence" value="ECO:0007669"/>
    <property type="project" value="TreeGrafter"/>
</dbReference>
<dbReference type="AlphaFoldDB" id="B9M0C6"/>
<dbReference type="PANTHER" id="PTHR46797:SF1">
    <property type="entry name" value="METHYLPHOSPHONATE SYNTHASE"/>
    <property type="match status" value="1"/>
</dbReference>
<dbReference type="Proteomes" id="UP000007721">
    <property type="component" value="Chromosome"/>
</dbReference>
<dbReference type="Pfam" id="PF01381">
    <property type="entry name" value="HTH_3"/>
    <property type="match status" value="1"/>
</dbReference>
<dbReference type="InterPro" id="IPR050807">
    <property type="entry name" value="TransReg_Diox_bact_type"/>
</dbReference>
<dbReference type="eggNOG" id="COG1476">
    <property type="taxonomic scope" value="Bacteria"/>
</dbReference>
<dbReference type="GO" id="GO:0003677">
    <property type="term" value="F:DNA binding"/>
    <property type="evidence" value="ECO:0007669"/>
    <property type="project" value="UniProtKB-KW"/>
</dbReference>
<dbReference type="SMART" id="SM00530">
    <property type="entry name" value="HTH_XRE"/>
    <property type="match status" value="1"/>
</dbReference>
<evidence type="ECO:0000259" key="2">
    <source>
        <dbReference type="PROSITE" id="PS50943"/>
    </source>
</evidence>
<dbReference type="KEGG" id="geo:Geob_0597"/>
<dbReference type="InterPro" id="IPR001387">
    <property type="entry name" value="Cro/C1-type_HTH"/>
</dbReference>
<reference evidence="3 4" key="1">
    <citation type="submission" date="2009-01" db="EMBL/GenBank/DDBJ databases">
        <title>Complete sequence of Geobacter sp. FRC-32.</title>
        <authorList>
            <consortium name="US DOE Joint Genome Institute"/>
            <person name="Lucas S."/>
            <person name="Copeland A."/>
            <person name="Lapidus A."/>
            <person name="Glavina del Rio T."/>
            <person name="Dalin E."/>
            <person name="Tice H."/>
            <person name="Bruce D."/>
            <person name="Goodwin L."/>
            <person name="Pitluck S."/>
            <person name="Saunders E."/>
            <person name="Brettin T."/>
            <person name="Detter J.C."/>
            <person name="Han C."/>
            <person name="Larimer F."/>
            <person name="Land M."/>
            <person name="Hauser L."/>
            <person name="Kyrpides N."/>
            <person name="Ovchinnikova G."/>
            <person name="Kostka J."/>
            <person name="Richardson P."/>
        </authorList>
    </citation>
    <scope>NUCLEOTIDE SEQUENCE [LARGE SCALE GENOMIC DNA]</scope>
    <source>
        <strain evidence="4">DSM 22248 / JCM 15807 / FRC-32</strain>
    </source>
</reference>
<dbReference type="InterPro" id="IPR010982">
    <property type="entry name" value="Lambda_DNA-bd_dom_sf"/>
</dbReference>
<dbReference type="HOGENOM" id="CLU_066192_17_5_7"/>
<evidence type="ECO:0000313" key="4">
    <source>
        <dbReference type="Proteomes" id="UP000007721"/>
    </source>
</evidence>
<organism evidence="3 4">
    <name type="scientific">Geotalea daltonii (strain DSM 22248 / JCM 15807 / FRC-32)</name>
    <name type="common">Geobacter daltonii</name>
    <dbReference type="NCBI Taxonomy" id="316067"/>
    <lineage>
        <taxon>Bacteria</taxon>
        <taxon>Pseudomonadati</taxon>
        <taxon>Thermodesulfobacteriota</taxon>
        <taxon>Desulfuromonadia</taxon>
        <taxon>Geobacterales</taxon>
        <taxon>Geobacteraceae</taxon>
        <taxon>Geotalea</taxon>
    </lineage>
</organism>
<evidence type="ECO:0000256" key="1">
    <source>
        <dbReference type="ARBA" id="ARBA00023125"/>
    </source>
</evidence>